<comment type="caution">
    <text evidence="1">The sequence shown here is derived from an EMBL/GenBank/DDBJ whole genome shotgun (WGS) entry which is preliminary data.</text>
</comment>
<dbReference type="Proteomes" id="UP000189376">
    <property type="component" value="Unassembled WGS sequence"/>
</dbReference>
<dbReference type="Pfam" id="PF10832">
    <property type="entry name" value="YhfG"/>
    <property type="match status" value="1"/>
</dbReference>
<accession>A0A1V2UNR0</accession>
<evidence type="ECO:0000313" key="1">
    <source>
        <dbReference type="EMBL" id="ONN52924.1"/>
    </source>
</evidence>
<proteinExistence type="predicted"/>
<dbReference type="InterPro" id="IPR036597">
    <property type="entry name" value="Fido-like_dom_sf"/>
</dbReference>
<name>A0A1V2UNR0_9GAMM</name>
<reference evidence="1 2" key="1">
    <citation type="submission" date="2015-07" db="EMBL/GenBank/DDBJ databases">
        <title>Acinetobacter yuneri, a novel member of Acinetobacter calcoaceticus-Acinetobacter baumannii complex isolated from clinical specimen.</title>
        <authorList>
            <person name="Yu Y."/>
        </authorList>
    </citation>
    <scope>NUCLEOTIDE SEQUENCE [LARGE SCALE GENOMIC DNA]</scope>
    <source>
        <strain evidence="1 2">A362</strain>
    </source>
</reference>
<sequence length="136" mass="15783">MQNYQASLKLEGITTTAQTTQQSKAEILQKYKKYSQPETLVRYMYGEMGDSLYCYPGTNILKNKLNIRDEQILEQAELELSGLASNLIEYAEPSYDLQYLKINSCAALWRLIRLGRKVKTNRISKGDTRFCNFFPY</sequence>
<evidence type="ECO:0000313" key="2">
    <source>
        <dbReference type="Proteomes" id="UP000189376"/>
    </source>
</evidence>
<gene>
    <name evidence="1" type="ORF">AC058_15435</name>
</gene>
<protein>
    <submittedName>
        <fullName evidence="1">Toxin-antitoxin system, toxin component</fullName>
    </submittedName>
</protein>
<dbReference type="Gene3D" id="1.10.3290.10">
    <property type="entry name" value="Fido-like domain"/>
    <property type="match status" value="1"/>
</dbReference>
<dbReference type="InterPro" id="IPR022541">
    <property type="entry name" value="YhfG"/>
</dbReference>
<dbReference type="AlphaFoldDB" id="A0A1V2UNR0"/>
<organism evidence="1 2">
    <name type="scientific">Acinetobacter genomosp. 33YU</name>
    <dbReference type="NCBI Taxonomy" id="1675530"/>
    <lineage>
        <taxon>Bacteria</taxon>
        <taxon>Pseudomonadati</taxon>
        <taxon>Pseudomonadota</taxon>
        <taxon>Gammaproteobacteria</taxon>
        <taxon>Moraxellales</taxon>
        <taxon>Moraxellaceae</taxon>
        <taxon>Acinetobacter</taxon>
    </lineage>
</organism>
<dbReference type="EMBL" id="LFZS01000014">
    <property type="protein sequence ID" value="ONN52924.1"/>
    <property type="molecule type" value="Genomic_DNA"/>
</dbReference>
<keyword evidence="2" id="KW-1185">Reference proteome</keyword>